<dbReference type="SUPFAM" id="SSF57997">
    <property type="entry name" value="Tropomyosin"/>
    <property type="match status" value="1"/>
</dbReference>
<dbReference type="EMBL" id="JAUTAN010000001">
    <property type="protein sequence ID" value="MDQ1105439.1"/>
    <property type="molecule type" value="Genomic_DNA"/>
</dbReference>
<organism evidence="3 4">
    <name type="scientific">Nocardioides zeae</name>
    <dbReference type="NCBI Taxonomy" id="1457234"/>
    <lineage>
        <taxon>Bacteria</taxon>
        <taxon>Bacillati</taxon>
        <taxon>Actinomycetota</taxon>
        <taxon>Actinomycetes</taxon>
        <taxon>Propionibacteriales</taxon>
        <taxon>Nocardioidaceae</taxon>
        <taxon>Nocardioides</taxon>
    </lineage>
</organism>
<proteinExistence type="predicted"/>
<name>A0AAJ1X2M4_9ACTN</name>
<sequence>MSTTPPWSPVPGDHHQQPQQTSEPALREGHPIKNQIPWMVVRPRFMLSGKQLAAVAGIPAFVMLVVGTAAGSGSATVEPEDVRDSDEYAALAEKLDQTEEDLASTQEDLADAEEDLETIAGDVPARETAVEAAEAELVEREAALTAAEDAVTERESAVGLVEDRIAANTFDGDGIYVVGDDIQPGTYRSEGGDYCYWERLSGLSGEFDDLIANDNVTGPAIVSISPGDAAFSTNRCGTWTLQD</sequence>
<evidence type="ECO:0000256" key="1">
    <source>
        <dbReference type="SAM" id="Coils"/>
    </source>
</evidence>
<feature type="region of interest" description="Disordered" evidence="2">
    <location>
        <begin position="1"/>
        <end position="31"/>
    </location>
</feature>
<evidence type="ECO:0000313" key="3">
    <source>
        <dbReference type="EMBL" id="MDQ1105439.1"/>
    </source>
</evidence>
<accession>A0AAJ1X2M4</accession>
<protein>
    <submittedName>
        <fullName evidence="3">Uncharacterized protein</fullName>
    </submittedName>
</protein>
<evidence type="ECO:0000313" key="4">
    <source>
        <dbReference type="Proteomes" id="UP001239215"/>
    </source>
</evidence>
<gene>
    <name evidence="3" type="ORF">QE405_002723</name>
</gene>
<dbReference type="Proteomes" id="UP001239215">
    <property type="component" value="Unassembled WGS sequence"/>
</dbReference>
<comment type="caution">
    <text evidence="3">The sequence shown here is derived from an EMBL/GenBank/DDBJ whole genome shotgun (WGS) entry which is preliminary data.</text>
</comment>
<feature type="coiled-coil region" evidence="1">
    <location>
        <begin position="88"/>
        <end position="150"/>
    </location>
</feature>
<reference evidence="3" key="1">
    <citation type="submission" date="2023-07" db="EMBL/GenBank/DDBJ databases">
        <title>Functional and genomic diversity of the sorghum phyllosphere microbiome.</title>
        <authorList>
            <person name="Shade A."/>
        </authorList>
    </citation>
    <scope>NUCLEOTIDE SEQUENCE</scope>
    <source>
        <strain evidence="3">SORGH_AS_1067</strain>
    </source>
</reference>
<evidence type="ECO:0000256" key="2">
    <source>
        <dbReference type="SAM" id="MobiDB-lite"/>
    </source>
</evidence>
<dbReference type="RefSeq" id="WP_307201637.1">
    <property type="nucleotide sequence ID" value="NZ_JAUTAN010000001.1"/>
</dbReference>
<dbReference type="Gene3D" id="1.20.1480.30">
    <property type="entry name" value="Designed four-helix bundle protein"/>
    <property type="match status" value="1"/>
</dbReference>
<keyword evidence="1" id="KW-0175">Coiled coil</keyword>
<dbReference type="AlphaFoldDB" id="A0AAJ1X2M4"/>